<evidence type="ECO:0000256" key="8">
    <source>
        <dbReference type="ARBA" id="ARBA00022989"/>
    </source>
</evidence>
<dbReference type="Gene3D" id="1.10.630.10">
    <property type="entry name" value="Cytochrome P450"/>
    <property type="match status" value="1"/>
</dbReference>
<comment type="subcellular location">
    <subcellularLocation>
        <location evidence="2">Membrane</location>
        <topology evidence="2">Single-pass membrane protein</topology>
    </subcellularLocation>
</comment>
<accession>A0AAW0G2S7</accession>
<keyword evidence="11 14" id="KW-0503">Monooxygenase</keyword>
<dbReference type="PROSITE" id="PS00086">
    <property type="entry name" value="CYTOCHROME_P450"/>
    <property type="match status" value="1"/>
</dbReference>
<evidence type="ECO:0000313" key="17">
    <source>
        <dbReference type="Proteomes" id="UP001385951"/>
    </source>
</evidence>
<keyword evidence="9 14" id="KW-0560">Oxidoreductase</keyword>
<dbReference type="InterPro" id="IPR050364">
    <property type="entry name" value="Cytochrome_P450_fung"/>
</dbReference>
<evidence type="ECO:0000256" key="1">
    <source>
        <dbReference type="ARBA" id="ARBA00001971"/>
    </source>
</evidence>
<dbReference type="InterPro" id="IPR036396">
    <property type="entry name" value="Cyt_P450_sf"/>
</dbReference>
<dbReference type="PRINTS" id="PR00463">
    <property type="entry name" value="EP450I"/>
</dbReference>
<dbReference type="AlphaFoldDB" id="A0AAW0G2S7"/>
<evidence type="ECO:0000256" key="2">
    <source>
        <dbReference type="ARBA" id="ARBA00004167"/>
    </source>
</evidence>
<reference evidence="16 17" key="1">
    <citation type="submission" date="2022-09" db="EMBL/GenBank/DDBJ databases">
        <authorList>
            <person name="Palmer J.M."/>
        </authorList>
    </citation>
    <scope>NUCLEOTIDE SEQUENCE [LARGE SCALE GENOMIC DNA]</scope>
    <source>
        <strain evidence="16 17">DSM 7382</strain>
    </source>
</reference>
<dbReference type="InterPro" id="IPR017972">
    <property type="entry name" value="Cyt_P450_CS"/>
</dbReference>
<dbReference type="GO" id="GO:0016020">
    <property type="term" value="C:membrane"/>
    <property type="evidence" value="ECO:0007669"/>
    <property type="project" value="UniProtKB-SubCell"/>
</dbReference>
<gene>
    <name evidence="16" type="ORF">QCA50_008858</name>
</gene>
<keyword evidence="5 13" id="KW-0349">Heme</keyword>
<dbReference type="PANTHER" id="PTHR46300:SF7">
    <property type="entry name" value="P450, PUTATIVE (EUROFUNG)-RELATED"/>
    <property type="match status" value="1"/>
</dbReference>
<keyword evidence="10 13" id="KW-0408">Iron</keyword>
<evidence type="ECO:0000256" key="14">
    <source>
        <dbReference type="RuleBase" id="RU000461"/>
    </source>
</evidence>
<dbReference type="SUPFAM" id="SSF48264">
    <property type="entry name" value="Cytochrome P450"/>
    <property type="match status" value="1"/>
</dbReference>
<proteinExistence type="inferred from homology"/>
<evidence type="ECO:0000256" key="12">
    <source>
        <dbReference type="ARBA" id="ARBA00023136"/>
    </source>
</evidence>
<protein>
    <recommendedName>
        <fullName evidence="18">Cytochrome P450</fullName>
    </recommendedName>
</protein>
<dbReference type="GO" id="GO:0016705">
    <property type="term" value="F:oxidoreductase activity, acting on paired donors, with incorporation or reduction of molecular oxygen"/>
    <property type="evidence" value="ECO:0007669"/>
    <property type="project" value="InterPro"/>
</dbReference>
<keyword evidence="8 15" id="KW-1133">Transmembrane helix</keyword>
<dbReference type="InterPro" id="IPR001128">
    <property type="entry name" value="Cyt_P450"/>
</dbReference>
<sequence>MENVIIIIVAAIPLSLFLFRWSKYHSRRLSLPPGPKGVPILGNIFDVPDSMPWKGFQELSRVYGDVLHLKIPTQSIVVLGSAQAAFDLLDKRSDIYSSRPHKLMLDLISPRPWNLVVMKYGLRWRNYRRQFHQYFHQHTVCDYRPIQVQQCRAFLRRALDDPNNLSHHIRLIYSAIILKIVYGMDVTNMHDEYIQLAETAISALSQVQVPGKFWIEFLPILRWVPKWFPGAHFKRWAAMQAPIINEMVDKPFDSVMKNIASGKAGESVVVTMIENMSVDSDEKLSQNEREEVARGVAGIAYGAAADTTAGAAQSFFIAMSLYPDVQRKAQQELDNVVGRNRLPDFDDYDNLVYIQAIVLECMRWMPATPIGVPHTVIRDDEYKGFFIPKDAMIVANQWAMLRDPEDYPEPDRFRPERFIKDGKLNNDVRDPTSISFGFGRRICPGRWLSSGSLFMTVASVLHTLDIHAIVGPDGKRYDPSNHIMEGTNLLIDKVPCFVTPRSEIAKKLIREWTFSP</sequence>
<evidence type="ECO:0000256" key="3">
    <source>
        <dbReference type="ARBA" id="ARBA00005179"/>
    </source>
</evidence>
<evidence type="ECO:0008006" key="18">
    <source>
        <dbReference type="Google" id="ProtNLM"/>
    </source>
</evidence>
<dbReference type="Proteomes" id="UP001385951">
    <property type="component" value="Unassembled WGS sequence"/>
</dbReference>
<dbReference type="InterPro" id="IPR002401">
    <property type="entry name" value="Cyt_P450_E_grp-I"/>
</dbReference>
<dbReference type="GO" id="GO:0004497">
    <property type="term" value="F:monooxygenase activity"/>
    <property type="evidence" value="ECO:0007669"/>
    <property type="project" value="UniProtKB-KW"/>
</dbReference>
<evidence type="ECO:0000256" key="15">
    <source>
        <dbReference type="SAM" id="Phobius"/>
    </source>
</evidence>
<keyword evidence="7 13" id="KW-0479">Metal-binding</keyword>
<dbReference type="CDD" id="cd11065">
    <property type="entry name" value="CYP64-like"/>
    <property type="match status" value="1"/>
</dbReference>
<dbReference type="EMBL" id="JASBNA010000012">
    <property type="protein sequence ID" value="KAK7687643.1"/>
    <property type="molecule type" value="Genomic_DNA"/>
</dbReference>
<evidence type="ECO:0000256" key="5">
    <source>
        <dbReference type="ARBA" id="ARBA00022617"/>
    </source>
</evidence>
<comment type="pathway">
    <text evidence="3">Secondary metabolite biosynthesis.</text>
</comment>
<evidence type="ECO:0000256" key="13">
    <source>
        <dbReference type="PIRSR" id="PIRSR602401-1"/>
    </source>
</evidence>
<dbReference type="PANTHER" id="PTHR46300">
    <property type="entry name" value="P450, PUTATIVE (EUROFUNG)-RELATED-RELATED"/>
    <property type="match status" value="1"/>
</dbReference>
<name>A0AAW0G2S7_9APHY</name>
<evidence type="ECO:0000313" key="16">
    <source>
        <dbReference type="EMBL" id="KAK7687643.1"/>
    </source>
</evidence>
<organism evidence="16 17">
    <name type="scientific">Cerrena zonata</name>
    <dbReference type="NCBI Taxonomy" id="2478898"/>
    <lineage>
        <taxon>Eukaryota</taxon>
        <taxon>Fungi</taxon>
        <taxon>Dikarya</taxon>
        <taxon>Basidiomycota</taxon>
        <taxon>Agaricomycotina</taxon>
        <taxon>Agaricomycetes</taxon>
        <taxon>Polyporales</taxon>
        <taxon>Cerrenaceae</taxon>
        <taxon>Cerrena</taxon>
    </lineage>
</organism>
<keyword evidence="17" id="KW-1185">Reference proteome</keyword>
<evidence type="ECO:0000256" key="4">
    <source>
        <dbReference type="ARBA" id="ARBA00010617"/>
    </source>
</evidence>
<comment type="caution">
    <text evidence="16">The sequence shown here is derived from an EMBL/GenBank/DDBJ whole genome shotgun (WGS) entry which is preliminary data.</text>
</comment>
<feature type="transmembrane region" description="Helical" evidence="15">
    <location>
        <begin position="6"/>
        <end position="22"/>
    </location>
</feature>
<dbReference type="GO" id="GO:0020037">
    <property type="term" value="F:heme binding"/>
    <property type="evidence" value="ECO:0007669"/>
    <property type="project" value="InterPro"/>
</dbReference>
<evidence type="ECO:0000256" key="10">
    <source>
        <dbReference type="ARBA" id="ARBA00023004"/>
    </source>
</evidence>
<evidence type="ECO:0000256" key="6">
    <source>
        <dbReference type="ARBA" id="ARBA00022692"/>
    </source>
</evidence>
<comment type="similarity">
    <text evidence="4 14">Belongs to the cytochrome P450 family.</text>
</comment>
<evidence type="ECO:0000256" key="11">
    <source>
        <dbReference type="ARBA" id="ARBA00023033"/>
    </source>
</evidence>
<keyword evidence="6 15" id="KW-0812">Transmembrane</keyword>
<comment type="cofactor">
    <cofactor evidence="1 13">
        <name>heme</name>
        <dbReference type="ChEBI" id="CHEBI:30413"/>
    </cofactor>
</comment>
<dbReference type="GO" id="GO:0005506">
    <property type="term" value="F:iron ion binding"/>
    <property type="evidence" value="ECO:0007669"/>
    <property type="project" value="InterPro"/>
</dbReference>
<dbReference type="Pfam" id="PF00067">
    <property type="entry name" value="p450"/>
    <property type="match status" value="1"/>
</dbReference>
<feature type="binding site" description="axial binding residue" evidence="13">
    <location>
        <position position="443"/>
    </location>
    <ligand>
        <name>heme</name>
        <dbReference type="ChEBI" id="CHEBI:30413"/>
    </ligand>
    <ligandPart>
        <name>Fe</name>
        <dbReference type="ChEBI" id="CHEBI:18248"/>
    </ligandPart>
</feature>
<keyword evidence="12 15" id="KW-0472">Membrane</keyword>
<evidence type="ECO:0000256" key="7">
    <source>
        <dbReference type="ARBA" id="ARBA00022723"/>
    </source>
</evidence>
<evidence type="ECO:0000256" key="9">
    <source>
        <dbReference type="ARBA" id="ARBA00023002"/>
    </source>
</evidence>